<dbReference type="InterPro" id="IPR036047">
    <property type="entry name" value="F-box-like_dom_sf"/>
</dbReference>
<sequence length="219" mass="24571">MSSAHGLFFLPSDCLYEIFSFLDNSDKRMLAQTCLFAYHFVDSCPLIRTIKYVHTVYGFQTCVTMGCPVDTPLARTLIVAGNIQSFKNICNVVSVDCTVMMVAAEHNRLDIVRHLKQHHDIPLSVEIMDSACSGGHINVIRWLLCSHCPIRYETCAVKAAQKGKITVLKELARIHGGDLRGATNAFIAAMQSHQSDTAVWISRNYRIDNAVIKYPQLFF</sequence>
<dbReference type="CDD" id="cd09917">
    <property type="entry name" value="F-box_SF"/>
    <property type="match status" value="1"/>
</dbReference>
<dbReference type="SUPFAM" id="SSF48403">
    <property type="entry name" value="Ankyrin repeat"/>
    <property type="match status" value="1"/>
</dbReference>
<gene>
    <name evidence="2" type="ORF">TetV_545</name>
</gene>
<evidence type="ECO:0000259" key="1">
    <source>
        <dbReference type="Pfam" id="PF00646"/>
    </source>
</evidence>
<keyword evidence="3" id="KW-1185">Reference proteome</keyword>
<feature type="domain" description="F-box" evidence="1">
    <location>
        <begin position="10"/>
        <end position="47"/>
    </location>
</feature>
<proteinExistence type="predicted"/>
<evidence type="ECO:0000313" key="3">
    <source>
        <dbReference type="Proteomes" id="UP000244773"/>
    </source>
</evidence>
<protein>
    <submittedName>
        <fullName evidence="2">Ankyrin repeat/F-box domain-containing protein</fullName>
    </submittedName>
</protein>
<dbReference type="SUPFAM" id="SSF81383">
    <property type="entry name" value="F-box domain"/>
    <property type="match status" value="1"/>
</dbReference>
<dbReference type="InterPro" id="IPR001810">
    <property type="entry name" value="F-box_dom"/>
</dbReference>
<accession>A0A2P0VNZ9</accession>
<reference evidence="2" key="1">
    <citation type="journal article" date="2018" name="Virology">
        <title>A giant virus infecting green algae encodes key fermentation genes.</title>
        <authorList>
            <person name="Schvarcz C.R."/>
            <person name="Steward G.F."/>
        </authorList>
    </citation>
    <scope>NUCLEOTIDE SEQUENCE [LARGE SCALE GENOMIC DNA]</scope>
</reference>
<dbReference type="Proteomes" id="UP000244773">
    <property type="component" value="Segment"/>
</dbReference>
<dbReference type="Pfam" id="PF00646">
    <property type="entry name" value="F-box"/>
    <property type="match status" value="1"/>
</dbReference>
<dbReference type="EMBL" id="KY322437">
    <property type="protein sequence ID" value="AUF82627.1"/>
    <property type="molecule type" value="Genomic_DNA"/>
</dbReference>
<evidence type="ECO:0000313" key="2">
    <source>
        <dbReference type="EMBL" id="AUF82627.1"/>
    </source>
</evidence>
<name>A0A2P0VNZ9_9VIRU</name>
<dbReference type="InterPro" id="IPR036770">
    <property type="entry name" value="Ankyrin_rpt-contain_sf"/>
</dbReference>
<dbReference type="Gene3D" id="1.25.40.20">
    <property type="entry name" value="Ankyrin repeat-containing domain"/>
    <property type="match status" value="1"/>
</dbReference>
<organism evidence="2">
    <name type="scientific">Tetraselmis virus 1</name>
    <dbReference type="NCBI Taxonomy" id="2060617"/>
    <lineage>
        <taxon>Viruses</taxon>
        <taxon>Varidnaviria</taxon>
        <taxon>Bamfordvirae</taxon>
        <taxon>Nucleocytoviricota</taxon>
        <taxon>Megaviricetes</taxon>
        <taxon>Imitervirales</taxon>
        <taxon>Allomimiviridae</taxon>
        <taxon>Oceanusvirus</taxon>
        <taxon>Oceanusvirus kaneohense</taxon>
    </lineage>
</organism>